<evidence type="ECO:0000256" key="1">
    <source>
        <dbReference type="SAM" id="MobiDB-lite"/>
    </source>
</evidence>
<evidence type="ECO:0000313" key="3">
    <source>
        <dbReference type="Proteomes" id="UP000006701"/>
    </source>
</evidence>
<name>A1CTP2_ASPCL</name>
<keyword evidence="3" id="KW-1185">Reference proteome</keyword>
<accession>A1CTP2</accession>
<feature type="compositionally biased region" description="Basic and acidic residues" evidence="1">
    <location>
        <begin position="107"/>
        <end position="121"/>
    </location>
</feature>
<dbReference type="Proteomes" id="UP000006701">
    <property type="component" value="Unassembled WGS sequence"/>
</dbReference>
<dbReference type="EMBL" id="DS027060">
    <property type="protein sequence ID" value="EAW06679.1"/>
    <property type="molecule type" value="Genomic_DNA"/>
</dbReference>
<feature type="compositionally biased region" description="Acidic residues" evidence="1">
    <location>
        <begin position="122"/>
        <end position="139"/>
    </location>
</feature>
<dbReference type="VEuPathDB" id="FungiDB:ACLA_083740"/>
<dbReference type="GeneID" id="4700299"/>
<feature type="compositionally biased region" description="Polar residues" evidence="1">
    <location>
        <begin position="10"/>
        <end position="25"/>
    </location>
</feature>
<dbReference type="OMA" id="HISCGRW"/>
<dbReference type="KEGG" id="act:ACLA_083740"/>
<dbReference type="OrthoDB" id="5431211at2759"/>
<sequence>MSSARKNKRNSTIQSVDHINSLMDTSRSKPRIRRLPSQPINRFRSRTPQVLRSDGLQEIPSSSPAKTRPSSRRVPQTDIISPRRSGRIRKHFQAEWTPSRRSRRLAHVREEGEVQRGQHEDRDDDDDDDDSGDEEELDEGIDKHLSRRLIETRVADMTEVDRPGESDEERSSQTGDIPFRLPSPPNINDEASLMNEEQDRRLDKPEVIINTRASEELEDSHGPESITAVETTREVESPRWNITAPGTRRHTLAAQGVNQDYWTLRTKRQTRSSPFEQAIRSTDRKSSNTESEYRATGSDNSSESEYLVEEEAESDAYSEVQSELGSEQDSIPESVPATVPQAETEPNSLRPTRPVEKELAAKTSASKRYHTSEYEQISQERVVRRRSTPISVHSDPSVSDREQERRTRRRSKDRAPIELINTATNEREAGDNVSSVEENAGDKSWFVEASNLGDQKDNWDTLVAEAKKLKEHDQLPCAEEFLEMKKYLSQLRTRYTKIIKELKSQRGPLRENLRECEGLRDAISKEGLKLLDNVYYLAIRRKESYQLLKKSEELVEGFEVHVLPALIKMILLCFEAYYTNRKLFPSSLRHLVGAMKLLLQFCDRVVSLRDERYVTCEIRSRTIRKALMRLMEALDADLLQPRRDDGHPAAVSPRRNWSEDEKAALIDGLKLYQGEDRYMRLVCHFGQQLRHRTLQELQIKAREIHDRLIPRIQEDLLTVEGRRLWQWLLSVR</sequence>
<feature type="compositionally biased region" description="Basic and acidic residues" evidence="1">
    <location>
        <begin position="281"/>
        <end position="293"/>
    </location>
</feature>
<feature type="compositionally biased region" description="Basic and acidic residues" evidence="1">
    <location>
        <begin position="213"/>
        <end position="222"/>
    </location>
</feature>
<feature type="compositionally biased region" description="Acidic residues" evidence="1">
    <location>
        <begin position="306"/>
        <end position="316"/>
    </location>
</feature>
<evidence type="ECO:0000313" key="2">
    <source>
        <dbReference type="EMBL" id="EAW06679.1"/>
    </source>
</evidence>
<feature type="compositionally biased region" description="Polar residues" evidence="1">
    <location>
        <begin position="319"/>
        <end position="331"/>
    </location>
</feature>
<reference evidence="2 3" key="1">
    <citation type="journal article" date="2008" name="PLoS Genet.">
        <title>Genomic islands in the pathogenic filamentous fungus Aspergillus fumigatus.</title>
        <authorList>
            <person name="Fedorova N.D."/>
            <person name="Khaldi N."/>
            <person name="Joardar V.S."/>
            <person name="Maiti R."/>
            <person name="Amedeo P."/>
            <person name="Anderson M.J."/>
            <person name="Crabtree J."/>
            <person name="Silva J.C."/>
            <person name="Badger J.H."/>
            <person name="Albarraq A."/>
            <person name="Angiuoli S."/>
            <person name="Bussey H."/>
            <person name="Bowyer P."/>
            <person name="Cotty P.J."/>
            <person name="Dyer P.S."/>
            <person name="Egan A."/>
            <person name="Galens K."/>
            <person name="Fraser-Liggett C.M."/>
            <person name="Haas B.J."/>
            <person name="Inman J.M."/>
            <person name="Kent R."/>
            <person name="Lemieux S."/>
            <person name="Malavazi I."/>
            <person name="Orvis J."/>
            <person name="Roemer T."/>
            <person name="Ronning C.M."/>
            <person name="Sundaram J.P."/>
            <person name="Sutton G."/>
            <person name="Turner G."/>
            <person name="Venter J.C."/>
            <person name="White O.R."/>
            <person name="Whitty B.R."/>
            <person name="Youngman P."/>
            <person name="Wolfe K.H."/>
            <person name="Goldman G.H."/>
            <person name="Wortman J.R."/>
            <person name="Jiang B."/>
            <person name="Denning D.W."/>
            <person name="Nierman W.C."/>
        </authorList>
    </citation>
    <scope>NUCLEOTIDE SEQUENCE [LARGE SCALE GENOMIC DNA]</scope>
    <source>
        <strain evidence="3">ATCC 1007 / CBS 513.65 / DSM 816 / NCTC 3887 / NRRL 1</strain>
    </source>
</reference>
<dbReference type="RefSeq" id="XP_001268105.1">
    <property type="nucleotide sequence ID" value="XM_001268104.1"/>
</dbReference>
<feature type="region of interest" description="Disordered" evidence="1">
    <location>
        <begin position="212"/>
        <end position="417"/>
    </location>
</feature>
<dbReference type="eggNOG" id="ENOG502RKTK">
    <property type="taxonomic scope" value="Eukaryota"/>
</dbReference>
<dbReference type="AlphaFoldDB" id="A1CTP2"/>
<feature type="compositionally biased region" description="Basic and acidic residues" evidence="1">
    <location>
        <begin position="140"/>
        <end position="171"/>
    </location>
</feature>
<feature type="region of interest" description="Disordered" evidence="1">
    <location>
        <begin position="1"/>
        <end position="190"/>
    </location>
</feature>
<protein>
    <submittedName>
        <fullName evidence="2">Conserved glutamic acid-rich protein</fullName>
    </submittedName>
</protein>
<proteinExistence type="predicted"/>
<gene>
    <name evidence="2" type="ORF">ACLA_083740</name>
</gene>
<dbReference type="HOGENOM" id="CLU_391854_0_0_1"/>
<feature type="compositionally biased region" description="Polar residues" evidence="1">
    <location>
        <begin position="388"/>
        <end position="397"/>
    </location>
</feature>
<organism evidence="2 3">
    <name type="scientific">Aspergillus clavatus (strain ATCC 1007 / CBS 513.65 / DSM 816 / NCTC 3887 / NRRL 1 / QM 1276 / 107)</name>
    <dbReference type="NCBI Taxonomy" id="344612"/>
    <lineage>
        <taxon>Eukaryota</taxon>
        <taxon>Fungi</taxon>
        <taxon>Dikarya</taxon>
        <taxon>Ascomycota</taxon>
        <taxon>Pezizomycotina</taxon>
        <taxon>Eurotiomycetes</taxon>
        <taxon>Eurotiomycetidae</taxon>
        <taxon>Eurotiales</taxon>
        <taxon>Aspergillaceae</taxon>
        <taxon>Aspergillus</taxon>
        <taxon>Aspergillus subgen. Fumigati</taxon>
    </lineage>
</organism>